<keyword evidence="5" id="KW-0819">tRNA processing</keyword>
<dbReference type="EMBL" id="BMKQ01000001">
    <property type="protein sequence ID" value="GGF42409.1"/>
    <property type="molecule type" value="Genomic_DNA"/>
</dbReference>
<dbReference type="SUPFAM" id="SSF55729">
    <property type="entry name" value="Acyl-CoA N-acyltransferases (Nat)"/>
    <property type="match status" value="1"/>
</dbReference>
<protein>
    <recommendedName>
        <fullName evidence="3">tRNA threonylcarbamoyladenosine biosynthesis protein TsaE</fullName>
    </recommendedName>
    <alternativeName>
        <fullName evidence="11">t(6)A37 threonylcarbamoyladenosine biosynthesis protein TsaE</fullName>
    </alternativeName>
</protein>
<keyword evidence="8" id="KW-0067">ATP-binding</keyword>
<dbReference type="Proteomes" id="UP000649179">
    <property type="component" value="Unassembled WGS sequence"/>
</dbReference>
<evidence type="ECO:0000256" key="11">
    <source>
        <dbReference type="ARBA" id="ARBA00032441"/>
    </source>
</evidence>
<dbReference type="PANTHER" id="PTHR33540">
    <property type="entry name" value="TRNA THREONYLCARBAMOYLADENOSINE BIOSYNTHESIS PROTEIN TSAE"/>
    <property type="match status" value="1"/>
</dbReference>
<dbReference type="Pfam" id="PF02367">
    <property type="entry name" value="TsaE"/>
    <property type="match status" value="1"/>
</dbReference>
<evidence type="ECO:0000256" key="1">
    <source>
        <dbReference type="ARBA" id="ARBA00004496"/>
    </source>
</evidence>
<dbReference type="InterPro" id="IPR027417">
    <property type="entry name" value="P-loop_NTPase"/>
</dbReference>
<organism evidence="13 14">
    <name type="scientific">Marmoricola endophyticus</name>
    <dbReference type="NCBI Taxonomy" id="2040280"/>
    <lineage>
        <taxon>Bacteria</taxon>
        <taxon>Bacillati</taxon>
        <taxon>Actinomycetota</taxon>
        <taxon>Actinomycetes</taxon>
        <taxon>Propionibacteriales</taxon>
        <taxon>Nocardioidaceae</taxon>
        <taxon>Marmoricola</taxon>
    </lineage>
</organism>
<dbReference type="Pfam" id="PF00583">
    <property type="entry name" value="Acetyltransf_1"/>
    <property type="match status" value="1"/>
</dbReference>
<keyword evidence="14" id="KW-1185">Reference proteome</keyword>
<dbReference type="InterPro" id="IPR000182">
    <property type="entry name" value="GNAT_dom"/>
</dbReference>
<dbReference type="AlphaFoldDB" id="A0A917BGS6"/>
<proteinExistence type="inferred from homology"/>
<comment type="caution">
    <text evidence="13">The sequence shown here is derived from an EMBL/GenBank/DDBJ whole genome shotgun (WGS) entry which is preliminary data.</text>
</comment>
<evidence type="ECO:0000256" key="2">
    <source>
        <dbReference type="ARBA" id="ARBA00007599"/>
    </source>
</evidence>
<accession>A0A917BGS6</accession>
<dbReference type="Gene3D" id="3.40.630.30">
    <property type="match status" value="1"/>
</dbReference>
<dbReference type="Gene3D" id="3.40.50.300">
    <property type="entry name" value="P-loop containing nucleotide triphosphate hydrolases"/>
    <property type="match status" value="1"/>
</dbReference>
<dbReference type="GO" id="GO:0002949">
    <property type="term" value="P:tRNA threonylcarbamoyladenosine modification"/>
    <property type="evidence" value="ECO:0007669"/>
    <property type="project" value="InterPro"/>
</dbReference>
<dbReference type="GO" id="GO:0005524">
    <property type="term" value="F:ATP binding"/>
    <property type="evidence" value="ECO:0007669"/>
    <property type="project" value="UniProtKB-KW"/>
</dbReference>
<sequence>MTASTSEPVIELVGSERAAEVLAVIHGAFGDRPALDPPATAMEETQESVAAALAEHGGVLGWIDDKPVATLIFLPLEDMLGLRRVGTLAEGRGTGIARKVVAAAEDEAVRRRFNGLRLIAREELPSTVRFWNKQGYTLAGRDGPQLFLRKMLPVRMRVDTPDDTRDLGRRLAGLLAPGDLVILSGDLGAGKTTLTQGIGAGLAVRGDVTSPTFVISRVHRAQESGPGLVHVDAYRLHGSAELDDLDLDTDLDEAVTVVEWGEGLAETLAEDRLEIRLLRPHGDAVPEDLEDSGAEPREVEITPFGKRWFDTGLADALAPFDAARIHSRSITPVVAEGAL</sequence>
<name>A0A917BGS6_9ACTN</name>
<evidence type="ECO:0000256" key="9">
    <source>
        <dbReference type="ARBA" id="ARBA00022842"/>
    </source>
</evidence>
<dbReference type="SUPFAM" id="SSF52540">
    <property type="entry name" value="P-loop containing nucleoside triphosphate hydrolases"/>
    <property type="match status" value="1"/>
</dbReference>
<evidence type="ECO:0000256" key="10">
    <source>
        <dbReference type="ARBA" id="ARBA00024908"/>
    </source>
</evidence>
<evidence type="ECO:0000256" key="7">
    <source>
        <dbReference type="ARBA" id="ARBA00022741"/>
    </source>
</evidence>
<dbReference type="NCBIfam" id="TIGR00150">
    <property type="entry name" value="T6A_YjeE"/>
    <property type="match status" value="1"/>
</dbReference>
<comment type="similarity">
    <text evidence="2">Belongs to the TsaE family.</text>
</comment>
<evidence type="ECO:0000259" key="12">
    <source>
        <dbReference type="PROSITE" id="PS51186"/>
    </source>
</evidence>
<evidence type="ECO:0000256" key="5">
    <source>
        <dbReference type="ARBA" id="ARBA00022694"/>
    </source>
</evidence>
<dbReference type="InterPro" id="IPR003442">
    <property type="entry name" value="T6A_TsaE"/>
</dbReference>
<dbReference type="InterPro" id="IPR016181">
    <property type="entry name" value="Acyl_CoA_acyltransferase"/>
</dbReference>
<keyword evidence="4" id="KW-0963">Cytoplasm</keyword>
<keyword evidence="9" id="KW-0460">Magnesium</keyword>
<dbReference type="PROSITE" id="PS51186">
    <property type="entry name" value="GNAT"/>
    <property type="match status" value="1"/>
</dbReference>
<evidence type="ECO:0000256" key="3">
    <source>
        <dbReference type="ARBA" id="ARBA00019010"/>
    </source>
</evidence>
<dbReference type="RefSeq" id="WP_188779243.1">
    <property type="nucleotide sequence ID" value="NZ_BMKQ01000001.1"/>
</dbReference>
<keyword evidence="6" id="KW-0479">Metal-binding</keyword>
<dbReference type="GO" id="GO:0046872">
    <property type="term" value="F:metal ion binding"/>
    <property type="evidence" value="ECO:0007669"/>
    <property type="project" value="UniProtKB-KW"/>
</dbReference>
<evidence type="ECO:0000313" key="13">
    <source>
        <dbReference type="EMBL" id="GGF42409.1"/>
    </source>
</evidence>
<evidence type="ECO:0000256" key="4">
    <source>
        <dbReference type="ARBA" id="ARBA00022490"/>
    </source>
</evidence>
<dbReference type="GO" id="GO:0016747">
    <property type="term" value="F:acyltransferase activity, transferring groups other than amino-acyl groups"/>
    <property type="evidence" value="ECO:0007669"/>
    <property type="project" value="InterPro"/>
</dbReference>
<feature type="domain" description="N-acetyltransferase" evidence="12">
    <location>
        <begin position="8"/>
        <end position="161"/>
    </location>
</feature>
<evidence type="ECO:0000256" key="8">
    <source>
        <dbReference type="ARBA" id="ARBA00022840"/>
    </source>
</evidence>
<comment type="function">
    <text evidence="10">Required for the formation of a threonylcarbamoyl group on adenosine at position 37 (t(6)A37) in tRNAs that read codons beginning with adenine. Is involved in the transfer of the threonylcarbamoyl moiety of threonylcarbamoyl-AMP (TC-AMP) to the N6 group of A37, together with TsaD and TsaB. TsaE seems to play an indirect role in the t(6)A biosynthesis pathway, possibly in regulating the core enzymatic function of TsaD.</text>
</comment>
<evidence type="ECO:0000256" key="6">
    <source>
        <dbReference type="ARBA" id="ARBA00022723"/>
    </source>
</evidence>
<dbReference type="PANTHER" id="PTHR33540:SF2">
    <property type="entry name" value="TRNA THREONYLCARBAMOYLADENOSINE BIOSYNTHESIS PROTEIN TSAE"/>
    <property type="match status" value="1"/>
</dbReference>
<keyword evidence="7" id="KW-0547">Nucleotide-binding</keyword>
<reference evidence="13" key="1">
    <citation type="journal article" date="2014" name="Int. J. Syst. Evol. Microbiol.">
        <title>Complete genome sequence of Corynebacterium casei LMG S-19264T (=DSM 44701T), isolated from a smear-ripened cheese.</title>
        <authorList>
            <consortium name="US DOE Joint Genome Institute (JGI-PGF)"/>
            <person name="Walter F."/>
            <person name="Albersmeier A."/>
            <person name="Kalinowski J."/>
            <person name="Ruckert C."/>
        </authorList>
    </citation>
    <scope>NUCLEOTIDE SEQUENCE</scope>
    <source>
        <strain evidence="13">CGMCC 1.16067</strain>
    </source>
</reference>
<gene>
    <name evidence="13" type="ORF">GCM10011519_15340</name>
</gene>
<reference evidence="13" key="2">
    <citation type="submission" date="2020-09" db="EMBL/GenBank/DDBJ databases">
        <authorList>
            <person name="Sun Q."/>
            <person name="Zhou Y."/>
        </authorList>
    </citation>
    <scope>NUCLEOTIDE SEQUENCE</scope>
    <source>
        <strain evidence="13">CGMCC 1.16067</strain>
    </source>
</reference>
<comment type="subcellular location">
    <subcellularLocation>
        <location evidence="1">Cytoplasm</location>
    </subcellularLocation>
</comment>
<evidence type="ECO:0000313" key="14">
    <source>
        <dbReference type="Proteomes" id="UP000649179"/>
    </source>
</evidence>
<dbReference type="GO" id="GO:0005737">
    <property type="term" value="C:cytoplasm"/>
    <property type="evidence" value="ECO:0007669"/>
    <property type="project" value="UniProtKB-SubCell"/>
</dbReference>